<comment type="similarity">
    <text evidence="3">Belongs to the complex I NDUFB11 subunit family.</text>
</comment>
<comment type="function">
    <text evidence="1">Accessory subunit of the mitochondrial membrane respiratory chain NADH dehydrogenase (Complex I), that is believed not to be involved in catalysis. Complex I functions in the transfer of electrons from NADH to the respiratory chain. The immediate electron acceptor for the enzyme is believed to be ubiquinone.</text>
</comment>
<dbReference type="GO" id="GO:0005743">
    <property type="term" value="C:mitochondrial inner membrane"/>
    <property type="evidence" value="ECO:0007669"/>
    <property type="project" value="UniProtKB-SubCell"/>
</dbReference>
<dbReference type="Pfam" id="PF10183">
    <property type="entry name" value="ESSS"/>
    <property type="match status" value="1"/>
</dbReference>
<keyword evidence="10" id="KW-0249">Electron transport</keyword>
<evidence type="ECO:0000313" key="19">
    <source>
        <dbReference type="Proteomes" id="UP000000311"/>
    </source>
</evidence>
<keyword evidence="7 17" id="KW-0812">Transmembrane</keyword>
<dbReference type="EMBL" id="GL434909">
    <property type="protein sequence ID" value="EFN74326.1"/>
    <property type="molecule type" value="Genomic_DNA"/>
</dbReference>
<feature type="transmembrane region" description="Helical" evidence="17">
    <location>
        <begin position="70"/>
        <end position="90"/>
    </location>
</feature>
<sequence>MTTLFRMSCVQGLRRGLALMIPKETMIYRRIATTPKYYDDVKEKSLVKKKWVSYGFSEESEVEDRHTLHVTMFVLVTIVFVLGFTVMAYLPDVRGRDWAQREAYLQLRYREEHGLPLIDPNLIDPSKIILPSDEELGDTEIII</sequence>
<dbReference type="InterPro" id="IPR019329">
    <property type="entry name" value="NADH_UbQ_OxRdtase_ESSS_su"/>
</dbReference>
<comment type="subunit">
    <text evidence="16">Complex I is composed of 45 different subunits. Interacts with BCAP31.</text>
</comment>
<dbReference type="InParanoid" id="E1ZWY6"/>
<evidence type="ECO:0000256" key="12">
    <source>
        <dbReference type="ARBA" id="ARBA00023128"/>
    </source>
</evidence>
<organism evidence="19">
    <name type="scientific">Camponotus floridanus</name>
    <name type="common">Florida carpenter ant</name>
    <dbReference type="NCBI Taxonomy" id="104421"/>
    <lineage>
        <taxon>Eukaryota</taxon>
        <taxon>Metazoa</taxon>
        <taxon>Ecdysozoa</taxon>
        <taxon>Arthropoda</taxon>
        <taxon>Hexapoda</taxon>
        <taxon>Insecta</taxon>
        <taxon>Pterygota</taxon>
        <taxon>Neoptera</taxon>
        <taxon>Endopterygota</taxon>
        <taxon>Hymenoptera</taxon>
        <taxon>Apocrita</taxon>
        <taxon>Aculeata</taxon>
        <taxon>Formicoidea</taxon>
        <taxon>Formicidae</taxon>
        <taxon>Formicinae</taxon>
        <taxon>Camponotus</taxon>
    </lineage>
</organism>
<evidence type="ECO:0000256" key="6">
    <source>
        <dbReference type="ARBA" id="ARBA00022660"/>
    </source>
</evidence>
<keyword evidence="6" id="KW-0679">Respiratory chain</keyword>
<evidence type="ECO:0000256" key="16">
    <source>
        <dbReference type="ARBA" id="ARBA00046528"/>
    </source>
</evidence>
<dbReference type="OMA" id="DTKPRYW"/>
<evidence type="ECO:0000256" key="7">
    <source>
        <dbReference type="ARBA" id="ARBA00022692"/>
    </source>
</evidence>
<comment type="subcellular location">
    <subcellularLocation>
        <location evidence="2">Mitochondrion inner membrane</location>
        <topology evidence="2">Single-pass membrane protein</topology>
    </subcellularLocation>
</comment>
<gene>
    <name evidence="18" type="ORF">EAG_08589</name>
</gene>
<evidence type="ECO:0000256" key="14">
    <source>
        <dbReference type="ARBA" id="ARBA00030753"/>
    </source>
</evidence>
<evidence type="ECO:0000256" key="3">
    <source>
        <dbReference type="ARBA" id="ARBA00008915"/>
    </source>
</evidence>
<keyword evidence="8" id="KW-0999">Mitochondrion inner membrane</keyword>
<evidence type="ECO:0000256" key="2">
    <source>
        <dbReference type="ARBA" id="ARBA00004434"/>
    </source>
</evidence>
<dbReference type="FunCoup" id="E1ZWY6">
    <property type="interactions" value="371"/>
</dbReference>
<dbReference type="Proteomes" id="UP000000311">
    <property type="component" value="Unassembled WGS sequence"/>
</dbReference>
<evidence type="ECO:0000256" key="11">
    <source>
        <dbReference type="ARBA" id="ARBA00022989"/>
    </source>
</evidence>
<evidence type="ECO:0000256" key="8">
    <source>
        <dbReference type="ARBA" id="ARBA00022792"/>
    </source>
</evidence>
<name>E1ZWY6_CAMFO</name>
<proteinExistence type="inferred from homology"/>
<reference evidence="18 19" key="1">
    <citation type="journal article" date="2010" name="Science">
        <title>Genomic comparison of the ants Camponotus floridanus and Harpegnathos saltator.</title>
        <authorList>
            <person name="Bonasio R."/>
            <person name="Zhang G."/>
            <person name="Ye C."/>
            <person name="Mutti N.S."/>
            <person name="Fang X."/>
            <person name="Qin N."/>
            <person name="Donahue G."/>
            <person name="Yang P."/>
            <person name="Li Q."/>
            <person name="Li C."/>
            <person name="Zhang P."/>
            <person name="Huang Z."/>
            <person name="Berger S.L."/>
            <person name="Reinberg D."/>
            <person name="Wang J."/>
            <person name="Liebig J."/>
        </authorList>
    </citation>
    <scope>NUCLEOTIDE SEQUENCE [LARGE SCALE GENOMIC DNA]</scope>
    <source>
        <strain evidence="19">C129</strain>
    </source>
</reference>
<dbReference type="STRING" id="104421.E1ZWY6"/>
<keyword evidence="19" id="KW-1185">Reference proteome</keyword>
<evidence type="ECO:0000256" key="13">
    <source>
        <dbReference type="ARBA" id="ARBA00023136"/>
    </source>
</evidence>
<dbReference type="PANTHER" id="PTHR13327">
    <property type="entry name" value="NADH-UBIQUINONE OXIDOREDUCTASE ESSS SUBUNIT, MITOCHONDRIAL PRECURSOR"/>
    <property type="match status" value="1"/>
</dbReference>
<evidence type="ECO:0000256" key="5">
    <source>
        <dbReference type="ARBA" id="ARBA00022448"/>
    </source>
</evidence>
<keyword evidence="13 17" id="KW-0472">Membrane</keyword>
<evidence type="ECO:0000256" key="15">
    <source>
        <dbReference type="ARBA" id="ARBA00031387"/>
    </source>
</evidence>
<evidence type="ECO:0000313" key="18">
    <source>
        <dbReference type="EMBL" id="EFN74326.1"/>
    </source>
</evidence>
<evidence type="ECO:0000256" key="10">
    <source>
        <dbReference type="ARBA" id="ARBA00022982"/>
    </source>
</evidence>
<dbReference type="OrthoDB" id="5917019at2759"/>
<evidence type="ECO:0000256" key="17">
    <source>
        <dbReference type="SAM" id="Phobius"/>
    </source>
</evidence>
<keyword evidence="18" id="KW-0830">Ubiquinone</keyword>
<keyword evidence="5" id="KW-0813">Transport</keyword>
<dbReference type="AlphaFoldDB" id="E1ZWY6"/>
<dbReference type="KEGG" id="cfo:105252029"/>
<keyword evidence="12" id="KW-0496">Mitochondrion</keyword>
<keyword evidence="9" id="KW-0809">Transit peptide</keyword>
<dbReference type="PANTHER" id="PTHR13327:SF0">
    <property type="entry name" value="NADH DEHYDROGENASE [UBIQUINONE] 1 BETA SUBCOMPLEX SUBUNIT 11, MITOCHONDRIAL"/>
    <property type="match status" value="1"/>
</dbReference>
<evidence type="ECO:0000256" key="1">
    <source>
        <dbReference type="ARBA" id="ARBA00003195"/>
    </source>
</evidence>
<keyword evidence="11 17" id="KW-1133">Transmembrane helix</keyword>
<accession>E1ZWY6</accession>
<evidence type="ECO:0000256" key="9">
    <source>
        <dbReference type="ARBA" id="ARBA00022946"/>
    </source>
</evidence>
<protein>
    <recommendedName>
        <fullName evidence="4">NADH dehydrogenase [ubiquinone] 1 beta subcomplex subunit 11, mitochondrial</fullName>
    </recommendedName>
    <alternativeName>
        <fullName evidence="15">Complex I-ESSS</fullName>
    </alternativeName>
    <alternativeName>
        <fullName evidence="14">NADH-ubiquinone oxidoreductase ESSS subunit</fullName>
    </alternativeName>
</protein>
<evidence type="ECO:0000256" key="4">
    <source>
        <dbReference type="ARBA" id="ARBA00018632"/>
    </source>
</evidence>